<dbReference type="SMART" id="SM00014">
    <property type="entry name" value="acidPPc"/>
    <property type="match status" value="1"/>
</dbReference>
<keyword evidence="6" id="KW-0256">Endoplasmic reticulum</keyword>
<keyword evidence="9" id="KW-1185">Reference proteome</keyword>
<proteinExistence type="inferred from homology"/>
<protein>
    <recommendedName>
        <fullName evidence="6">Dolichyldiphosphatase</fullName>
        <ecNumber evidence="6">3.6.1.43</ecNumber>
    </recommendedName>
</protein>
<keyword evidence="2 6" id="KW-0812">Transmembrane</keyword>
<feature type="domain" description="CMP/dCMP-type deaminase" evidence="7">
    <location>
        <begin position="249"/>
        <end position="396"/>
    </location>
</feature>
<dbReference type="AlphaFoldDB" id="A0AAJ6CK36"/>
<reference evidence="8 9" key="1">
    <citation type="submission" date="2023-03" db="EMBL/GenBank/DDBJ databases">
        <title>Mating type loci evolution in Malassezia.</title>
        <authorList>
            <person name="Coelho M.A."/>
        </authorList>
    </citation>
    <scope>NUCLEOTIDE SEQUENCE [LARGE SCALE GENOMIC DNA]</scope>
    <source>
        <strain evidence="8 9">CBS 9725</strain>
    </source>
</reference>
<dbReference type="Pfam" id="PF01569">
    <property type="entry name" value="PAP2"/>
    <property type="match status" value="1"/>
</dbReference>
<dbReference type="PANTHER" id="PTHR11247">
    <property type="entry name" value="PALMITOYL-PROTEIN THIOESTERASE/DOLICHYLDIPHOSPHATASE 1"/>
    <property type="match status" value="1"/>
</dbReference>
<sequence length="490" mass="55167">MKWIVGQPLTAYDLTYVQYSSYDPYGPYWAFVTLSPVLVLTVYVGVFLQRRETIYLNALVGQVLCEMINSRLKAKFQQKRPTDILGSGYGMPSSHSQFSGFFMAFWVLHLLVHWPRGNTSLYRSLITRQIDQLVSVCLIVMLSALTCYSRHYLVYHTPAQILVGSSLGVLLGMIYYLVTEYLPRNQLRRSWVAKARSAFYTSFLGKTLRLRDSWSLWPSDLEDRIYTQWIEHWPNQSSKQIAAVDGCNNAHISMMLLALQEADHCEPVTTAFSVGCVIAAASNTLRHPTDSLNSTEPFEPVPLFTGFSRELPGNTHAEECALEKLARYCKQTPELTTAYHSQAKSNSPLELLLYTTMEPCSERLSGNQPCVDRILQFNENPPLTTAAWLAQAIRVDGASMIQADNVLRPVKISLVIQGVNEPQDFVLCEGQRRLRSAQMQVLTAKPQHCPLALGICLPRLDSIRIQVSSTSASEWLEDACLRMAKKGHAS</sequence>
<comment type="similarity">
    <text evidence="6">Belongs to the dolichyldiphosphatase family.</text>
</comment>
<dbReference type="Gene3D" id="1.20.144.10">
    <property type="entry name" value="Phosphatidic acid phosphatase type 2/haloperoxidase"/>
    <property type="match status" value="1"/>
</dbReference>
<keyword evidence="5 6" id="KW-0472">Membrane</keyword>
<comment type="subcellular location">
    <subcellularLocation>
        <location evidence="6">Endoplasmic reticulum membrane</location>
        <topology evidence="6">Multi-pass membrane protein</topology>
    </subcellularLocation>
    <subcellularLocation>
        <location evidence="1">Membrane</location>
        <topology evidence="1">Multi-pass membrane protein</topology>
    </subcellularLocation>
</comment>
<dbReference type="SUPFAM" id="SSF53927">
    <property type="entry name" value="Cytidine deaminase-like"/>
    <property type="match status" value="1"/>
</dbReference>
<evidence type="ECO:0000256" key="4">
    <source>
        <dbReference type="ARBA" id="ARBA00022989"/>
    </source>
</evidence>
<evidence type="ECO:0000259" key="7">
    <source>
        <dbReference type="PROSITE" id="PS51747"/>
    </source>
</evidence>
<dbReference type="PROSITE" id="PS51747">
    <property type="entry name" value="CYT_DCMP_DEAMINASES_2"/>
    <property type="match status" value="1"/>
</dbReference>
<dbReference type="GO" id="GO:0006487">
    <property type="term" value="P:protein N-linked glycosylation"/>
    <property type="evidence" value="ECO:0007669"/>
    <property type="project" value="UniProtKB-UniRule"/>
</dbReference>
<dbReference type="Pfam" id="PF18785">
    <property type="entry name" value="Inv-AAD"/>
    <property type="match status" value="1"/>
</dbReference>
<dbReference type="SUPFAM" id="SSF48317">
    <property type="entry name" value="Acid phosphatase/Vanadium-dependent haloperoxidase"/>
    <property type="match status" value="1"/>
</dbReference>
<feature type="transmembrane region" description="Helical" evidence="6">
    <location>
        <begin position="133"/>
        <end position="153"/>
    </location>
</feature>
<gene>
    <name evidence="8" type="ORF">MYAM1_003065</name>
</gene>
<keyword evidence="3 6" id="KW-0378">Hydrolase</keyword>
<evidence type="ECO:0000256" key="3">
    <source>
        <dbReference type="ARBA" id="ARBA00022801"/>
    </source>
</evidence>
<accession>A0AAJ6CK36</accession>
<evidence type="ECO:0000256" key="2">
    <source>
        <dbReference type="ARBA" id="ARBA00022692"/>
    </source>
</evidence>
<dbReference type="Proteomes" id="UP001219567">
    <property type="component" value="Chromosome 4"/>
</dbReference>
<evidence type="ECO:0000256" key="6">
    <source>
        <dbReference type="RuleBase" id="RU367078"/>
    </source>
</evidence>
<evidence type="ECO:0000256" key="5">
    <source>
        <dbReference type="ARBA" id="ARBA00023136"/>
    </source>
</evidence>
<dbReference type="PANTHER" id="PTHR11247:SF1">
    <property type="entry name" value="DOLICHYLDIPHOSPHATASE 1"/>
    <property type="match status" value="1"/>
</dbReference>
<dbReference type="EC" id="3.6.1.43" evidence="6"/>
<comment type="function">
    <text evidence="6">Required for efficient N-glycosylation. Necessary for maintaining optimal levels of dolichol-linked oligosaccharides. Hydrolyzes dolichyl pyrophosphate at a very high rate and dolichyl monophosphate at a much lower rate. Does not act on phosphatidate.</text>
</comment>
<dbReference type="Gene3D" id="3.40.140.10">
    <property type="entry name" value="Cytidine Deaminase, domain 2"/>
    <property type="match status" value="1"/>
</dbReference>
<dbReference type="InterPro" id="IPR039667">
    <property type="entry name" value="Dolichyldiphosphatase_PAP2"/>
</dbReference>
<dbReference type="GO" id="GO:0006139">
    <property type="term" value="P:nucleobase-containing compound metabolic process"/>
    <property type="evidence" value="ECO:0007669"/>
    <property type="project" value="UniProtKB-ARBA"/>
</dbReference>
<feature type="transmembrane region" description="Helical" evidence="6">
    <location>
        <begin position="159"/>
        <end position="178"/>
    </location>
</feature>
<comment type="pathway">
    <text evidence="6">Protein modification; protein glycosylation.</text>
</comment>
<organism evidence="8 9">
    <name type="scientific">Malassezia yamatoensis</name>
    <dbReference type="NCBI Taxonomy" id="253288"/>
    <lineage>
        <taxon>Eukaryota</taxon>
        <taxon>Fungi</taxon>
        <taxon>Dikarya</taxon>
        <taxon>Basidiomycota</taxon>
        <taxon>Ustilaginomycotina</taxon>
        <taxon>Malasseziomycetes</taxon>
        <taxon>Malasseziales</taxon>
        <taxon>Malasseziaceae</taxon>
        <taxon>Malassezia</taxon>
    </lineage>
</organism>
<dbReference type="InterPro" id="IPR016193">
    <property type="entry name" value="Cytidine_deaminase-like"/>
</dbReference>
<comment type="catalytic activity">
    <reaction evidence="6">
        <text>a di-trans,poly-cis-dolichyl diphosphate + H2O = a di-trans,poly-cis-dolichyl phosphate + phosphate + H(+)</text>
        <dbReference type="Rhea" id="RHEA:14385"/>
        <dbReference type="Rhea" id="RHEA-COMP:19498"/>
        <dbReference type="Rhea" id="RHEA-COMP:19506"/>
        <dbReference type="ChEBI" id="CHEBI:15377"/>
        <dbReference type="ChEBI" id="CHEBI:15378"/>
        <dbReference type="ChEBI" id="CHEBI:43474"/>
        <dbReference type="ChEBI" id="CHEBI:57497"/>
        <dbReference type="ChEBI" id="CHEBI:57683"/>
        <dbReference type="EC" id="3.6.1.43"/>
    </reaction>
</comment>
<evidence type="ECO:0000256" key="1">
    <source>
        <dbReference type="ARBA" id="ARBA00004141"/>
    </source>
</evidence>
<feature type="transmembrane region" description="Helical" evidence="6">
    <location>
        <begin position="28"/>
        <end position="48"/>
    </location>
</feature>
<evidence type="ECO:0000313" key="8">
    <source>
        <dbReference type="EMBL" id="WFD00317.1"/>
    </source>
</evidence>
<dbReference type="InterPro" id="IPR000326">
    <property type="entry name" value="PAP2/HPO"/>
</dbReference>
<dbReference type="InterPro" id="IPR036938">
    <property type="entry name" value="PAP2/HPO_sf"/>
</dbReference>
<keyword evidence="4 6" id="KW-1133">Transmembrane helix</keyword>
<feature type="transmembrane region" description="Helical" evidence="6">
    <location>
        <begin position="94"/>
        <end position="112"/>
    </location>
</feature>
<dbReference type="GO" id="GO:0047874">
    <property type="term" value="F:dolichyldiphosphatase activity"/>
    <property type="evidence" value="ECO:0007669"/>
    <property type="project" value="UniProtKB-UniRule"/>
</dbReference>
<dbReference type="InterPro" id="IPR002125">
    <property type="entry name" value="CMP_dCMP_dom"/>
</dbReference>
<dbReference type="GO" id="GO:0005789">
    <property type="term" value="C:endoplasmic reticulum membrane"/>
    <property type="evidence" value="ECO:0007669"/>
    <property type="project" value="UniProtKB-SubCell"/>
</dbReference>
<dbReference type="CDD" id="cd03382">
    <property type="entry name" value="PAP2_dolichyldiphosphatase"/>
    <property type="match status" value="1"/>
</dbReference>
<evidence type="ECO:0000313" key="9">
    <source>
        <dbReference type="Proteomes" id="UP001219567"/>
    </source>
</evidence>
<dbReference type="EMBL" id="CP119946">
    <property type="protein sequence ID" value="WFD00317.1"/>
    <property type="molecule type" value="Genomic_DNA"/>
</dbReference>
<name>A0AAJ6CK36_9BASI</name>
<dbReference type="GO" id="GO:0008610">
    <property type="term" value="P:lipid biosynthetic process"/>
    <property type="evidence" value="ECO:0007669"/>
    <property type="project" value="TreeGrafter"/>
</dbReference>